<dbReference type="PANTHER" id="PTHR11406">
    <property type="entry name" value="PHOSPHOGLYCERATE KINASE"/>
    <property type="match status" value="1"/>
</dbReference>
<dbReference type="Proteomes" id="UP001642464">
    <property type="component" value="Unassembled WGS sequence"/>
</dbReference>
<dbReference type="EC" id="2.7.2.3" evidence="4 10"/>
<evidence type="ECO:0000256" key="5">
    <source>
        <dbReference type="ARBA" id="ARBA00022679"/>
    </source>
</evidence>
<evidence type="ECO:0000256" key="11">
    <source>
        <dbReference type="RuleBase" id="RU000696"/>
    </source>
</evidence>
<sequence length="345" mass="35939">MSHMGRPKGNGYEAEFSLGPAAEHLSKLLGCSVEFPSHDCVDAETAAAVSAMKPGNVLLLENLRFHKAEKTGDASFAEKLASYGDLYVNDAFGTCHRAHASMVAVPRAMAGKPRVAGLLVEKEIEFLSDAVSNPRKPMVVILGGAKVSSKIGAIEHLLPKCDTMLIGGAMAYTFMRAKGEPTGTSLVEDEHVATAGRAMAAAKAAGVDLLLPIDHMVADKFDHGAPTRAEDRIPDDAVAVDIGPQTALEYARAIQGAKSVLWNGPMGIFEWPGADGGTRTVAEALVRATRAGAVTIVGGGDSAAALDSMGLSTDITHVSTGGGASVEMLEGKRFEAIEVLDTTNE</sequence>
<gene>
    <name evidence="12" type="ORF">SCF082_LOCUS36495</name>
</gene>
<dbReference type="GO" id="GO:0016301">
    <property type="term" value="F:kinase activity"/>
    <property type="evidence" value="ECO:0007669"/>
    <property type="project" value="UniProtKB-KW"/>
</dbReference>
<dbReference type="PANTHER" id="PTHR11406:SF23">
    <property type="entry name" value="PHOSPHOGLYCERATE KINASE 1, CHLOROPLASTIC-RELATED"/>
    <property type="match status" value="1"/>
</dbReference>
<comment type="similarity">
    <text evidence="3 10">Belongs to the phosphoglycerate kinase family.</text>
</comment>
<evidence type="ECO:0000256" key="6">
    <source>
        <dbReference type="ARBA" id="ARBA00022741"/>
    </source>
</evidence>
<keyword evidence="7 10" id="KW-0418">Kinase</keyword>
<keyword evidence="8" id="KW-0067">ATP-binding</keyword>
<keyword evidence="9" id="KW-0460">Magnesium</keyword>
<keyword evidence="5 10" id="KW-0808">Transferase</keyword>
<dbReference type="SUPFAM" id="SSF53748">
    <property type="entry name" value="Phosphoglycerate kinase"/>
    <property type="match status" value="1"/>
</dbReference>
<evidence type="ECO:0000313" key="12">
    <source>
        <dbReference type="EMBL" id="CAK9075231.1"/>
    </source>
</evidence>
<evidence type="ECO:0000313" key="13">
    <source>
        <dbReference type="Proteomes" id="UP001642464"/>
    </source>
</evidence>
<comment type="catalytic activity">
    <reaction evidence="1 10">
        <text>(2R)-3-phosphoglycerate + ATP = (2R)-3-phospho-glyceroyl phosphate + ADP</text>
        <dbReference type="Rhea" id="RHEA:14801"/>
        <dbReference type="ChEBI" id="CHEBI:30616"/>
        <dbReference type="ChEBI" id="CHEBI:57604"/>
        <dbReference type="ChEBI" id="CHEBI:58272"/>
        <dbReference type="ChEBI" id="CHEBI:456216"/>
        <dbReference type="EC" id="2.7.2.3"/>
    </reaction>
</comment>
<dbReference type="EMBL" id="CAXAMM010036045">
    <property type="protein sequence ID" value="CAK9075231.1"/>
    <property type="molecule type" value="Genomic_DNA"/>
</dbReference>
<evidence type="ECO:0000256" key="8">
    <source>
        <dbReference type="ARBA" id="ARBA00022840"/>
    </source>
</evidence>
<comment type="pathway">
    <text evidence="10">Carbohydrate degradation; glycolysis; pyruvate from D-glyceraldehyde 3-phosphate: step 2/5.</text>
</comment>
<dbReference type="Pfam" id="PF00162">
    <property type="entry name" value="PGK"/>
    <property type="match status" value="1"/>
</dbReference>
<evidence type="ECO:0000256" key="7">
    <source>
        <dbReference type="ARBA" id="ARBA00022777"/>
    </source>
</evidence>
<dbReference type="InterPro" id="IPR015824">
    <property type="entry name" value="Phosphoglycerate_kinase_N"/>
</dbReference>
<accession>A0ABP0PHX6</accession>
<evidence type="ECO:0000256" key="1">
    <source>
        <dbReference type="ARBA" id="ARBA00000642"/>
    </source>
</evidence>
<dbReference type="PRINTS" id="PR00477">
    <property type="entry name" value="PHGLYCKINASE"/>
</dbReference>
<evidence type="ECO:0000256" key="10">
    <source>
        <dbReference type="RuleBase" id="RU000532"/>
    </source>
</evidence>
<dbReference type="PIRSF" id="PIRSF000724">
    <property type="entry name" value="Pgk"/>
    <property type="match status" value="1"/>
</dbReference>
<comment type="subunit">
    <text evidence="11">Monomer.</text>
</comment>
<keyword evidence="13" id="KW-1185">Reference proteome</keyword>
<evidence type="ECO:0000256" key="9">
    <source>
        <dbReference type="ARBA" id="ARBA00022842"/>
    </source>
</evidence>
<evidence type="ECO:0000256" key="3">
    <source>
        <dbReference type="ARBA" id="ARBA00008982"/>
    </source>
</evidence>
<protein>
    <recommendedName>
        <fullName evidence="4 10">Phosphoglycerate kinase</fullName>
        <ecNumber evidence="4 10">2.7.2.3</ecNumber>
    </recommendedName>
</protein>
<comment type="caution">
    <text evidence="12">The sequence shown here is derived from an EMBL/GenBank/DDBJ whole genome shotgun (WGS) entry which is preliminary data.</text>
</comment>
<evidence type="ECO:0000256" key="2">
    <source>
        <dbReference type="ARBA" id="ARBA00001946"/>
    </source>
</evidence>
<comment type="cofactor">
    <cofactor evidence="2">
        <name>Mg(2+)</name>
        <dbReference type="ChEBI" id="CHEBI:18420"/>
    </cofactor>
</comment>
<name>A0ABP0PHX6_9DINO</name>
<organism evidence="12 13">
    <name type="scientific">Durusdinium trenchii</name>
    <dbReference type="NCBI Taxonomy" id="1381693"/>
    <lineage>
        <taxon>Eukaryota</taxon>
        <taxon>Sar</taxon>
        <taxon>Alveolata</taxon>
        <taxon>Dinophyceae</taxon>
        <taxon>Suessiales</taxon>
        <taxon>Symbiodiniaceae</taxon>
        <taxon>Durusdinium</taxon>
    </lineage>
</organism>
<evidence type="ECO:0000256" key="4">
    <source>
        <dbReference type="ARBA" id="ARBA00013061"/>
    </source>
</evidence>
<dbReference type="InterPro" id="IPR036043">
    <property type="entry name" value="Phosphoglycerate_kinase_sf"/>
</dbReference>
<reference evidence="12 13" key="1">
    <citation type="submission" date="2024-02" db="EMBL/GenBank/DDBJ databases">
        <authorList>
            <person name="Chen Y."/>
            <person name="Shah S."/>
            <person name="Dougan E. K."/>
            <person name="Thang M."/>
            <person name="Chan C."/>
        </authorList>
    </citation>
    <scope>NUCLEOTIDE SEQUENCE [LARGE SCALE GENOMIC DNA]</scope>
</reference>
<keyword evidence="6" id="KW-0547">Nucleotide-binding</keyword>
<dbReference type="InterPro" id="IPR001576">
    <property type="entry name" value="Phosphoglycerate_kinase"/>
</dbReference>
<dbReference type="Gene3D" id="3.40.50.1260">
    <property type="entry name" value="Phosphoglycerate kinase, N-terminal domain"/>
    <property type="match status" value="2"/>
</dbReference>
<proteinExistence type="inferred from homology"/>